<protein>
    <submittedName>
        <fullName evidence="1">Uncharacterized protein</fullName>
    </submittedName>
</protein>
<keyword evidence="2" id="KW-1185">Reference proteome</keyword>
<evidence type="ECO:0000313" key="2">
    <source>
        <dbReference type="Proteomes" id="UP000218334"/>
    </source>
</evidence>
<dbReference type="Proteomes" id="UP000218334">
    <property type="component" value="Unassembled WGS sequence"/>
</dbReference>
<sequence>MPVRRFNIPLSSLSQVSLRSTGAFTNNEDPSQIAEDKRSRVGFAMVLILSDFSISIYCSKRAESIGCACHSDSEQGRLYWAIFTPSKLDNLSPATTDYDQHFTIDLSARPASNNIEIKSKLGTRDENAHTEAQVCILYPDQPPPRPVLYRGLIIHELVKNARSNDAQQRMH</sequence>
<name>A0A2H3AZS2_9AGAR</name>
<dbReference type="AlphaFoldDB" id="A0A2H3AZS2"/>
<proteinExistence type="predicted"/>
<accession>A0A2H3AZS2</accession>
<dbReference type="EMBL" id="KZ293461">
    <property type="protein sequence ID" value="PBK63000.1"/>
    <property type="molecule type" value="Genomic_DNA"/>
</dbReference>
<gene>
    <name evidence="1" type="ORF">ARMSODRAFT_1007922</name>
</gene>
<evidence type="ECO:0000313" key="1">
    <source>
        <dbReference type="EMBL" id="PBK63000.1"/>
    </source>
</evidence>
<reference evidence="2" key="1">
    <citation type="journal article" date="2017" name="Nat. Ecol. Evol.">
        <title>Genome expansion and lineage-specific genetic innovations in the forest pathogenic fungi Armillaria.</title>
        <authorList>
            <person name="Sipos G."/>
            <person name="Prasanna A.N."/>
            <person name="Walter M.C."/>
            <person name="O'Connor E."/>
            <person name="Balint B."/>
            <person name="Krizsan K."/>
            <person name="Kiss B."/>
            <person name="Hess J."/>
            <person name="Varga T."/>
            <person name="Slot J."/>
            <person name="Riley R."/>
            <person name="Boka B."/>
            <person name="Rigling D."/>
            <person name="Barry K."/>
            <person name="Lee J."/>
            <person name="Mihaltcheva S."/>
            <person name="LaButti K."/>
            <person name="Lipzen A."/>
            <person name="Waldron R."/>
            <person name="Moloney N.M."/>
            <person name="Sperisen C."/>
            <person name="Kredics L."/>
            <person name="Vagvoelgyi C."/>
            <person name="Patrignani A."/>
            <person name="Fitzpatrick D."/>
            <person name="Nagy I."/>
            <person name="Doyle S."/>
            <person name="Anderson J.B."/>
            <person name="Grigoriev I.V."/>
            <person name="Gueldener U."/>
            <person name="Muensterkoetter M."/>
            <person name="Nagy L.G."/>
        </authorList>
    </citation>
    <scope>NUCLEOTIDE SEQUENCE [LARGE SCALE GENOMIC DNA]</scope>
    <source>
        <strain evidence="2">28-4</strain>
    </source>
</reference>
<organism evidence="1 2">
    <name type="scientific">Armillaria solidipes</name>
    <dbReference type="NCBI Taxonomy" id="1076256"/>
    <lineage>
        <taxon>Eukaryota</taxon>
        <taxon>Fungi</taxon>
        <taxon>Dikarya</taxon>
        <taxon>Basidiomycota</taxon>
        <taxon>Agaricomycotina</taxon>
        <taxon>Agaricomycetes</taxon>
        <taxon>Agaricomycetidae</taxon>
        <taxon>Agaricales</taxon>
        <taxon>Marasmiineae</taxon>
        <taxon>Physalacriaceae</taxon>
        <taxon>Armillaria</taxon>
    </lineage>
</organism>